<sequence length="250" mass="28420">AKGGSASVSDYDGMIDAQNQIISYLNGKRQELQNQFDSLTSSGVLVENTDDWWEWKGNIESIQKELNSARSDIEDLNDSIRDIRWQGFNDGIDKLDDLNDELDFLSDKIEDSALFSEDGKLTSAGSTKIALLSMQMVNARTKVADYDMAIKALDRELANGVISQSQYNEELGKYKEQQRKASNELSKYKKAVIDVVKEGIDKQTDAMEKYIKAQKEAISQEERYEDYLERVNETQKQINSIRGLCRKNSE</sequence>
<keyword evidence="3" id="KW-1185">Reference proteome</keyword>
<dbReference type="RefSeq" id="WP_301546606.1">
    <property type="nucleotide sequence ID" value="NZ_QGGY01000010.1"/>
</dbReference>
<evidence type="ECO:0000256" key="1">
    <source>
        <dbReference type="SAM" id="Coils"/>
    </source>
</evidence>
<keyword evidence="1" id="KW-0175">Coiled coil</keyword>
<proteinExistence type="predicted"/>
<organism evidence="2 3">
    <name type="scientific">Murimonas intestini</name>
    <dbReference type="NCBI Taxonomy" id="1337051"/>
    <lineage>
        <taxon>Bacteria</taxon>
        <taxon>Bacillati</taxon>
        <taxon>Bacillota</taxon>
        <taxon>Clostridia</taxon>
        <taxon>Lachnospirales</taxon>
        <taxon>Lachnospiraceae</taxon>
        <taxon>Murimonas</taxon>
    </lineage>
</organism>
<reference evidence="2 3" key="1">
    <citation type="submission" date="2018-05" db="EMBL/GenBank/DDBJ databases">
        <authorList>
            <person name="Goeker M."/>
            <person name="Huntemann M."/>
            <person name="Clum A."/>
            <person name="Pillay M."/>
            <person name="Palaniappan K."/>
            <person name="Varghese N."/>
            <person name="Mikhailova N."/>
            <person name="Stamatis D."/>
            <person name="Reddy T."/>
            <person name="Daum C."/>
            <person name="Shapiro N."/>
            <person name="Ivanova N."/>
            <person name="Kyrpides N."/>
            <person name="Woyke T."/>
        </authorList>
    </citation>
    <scope>NUCLEOTIDE SEQUENCE [LARGE SCALE GENOMIC DNA]</scope>
    <source>
        <strain evidence="2 3">DSM 26524</strain>
    </source>
</reference>
<protein>
    <submittedName>
        <fullName evidence="2">Uncharacterized protein</fullName>
    </submittedName>
</protein>
<dbReference type="Proteomes" id="UP000245412">
    <property type="component" value="Unassembled WGS sequence"/>
</dbReference>
<name>A0AB73T1K6_9FIRM</name>
<feature type="non-terminal residue" evidence="2">
    <location>
        <position position="1"/>
    </location>
</feature>
<comment type="caution">
    <text evidence="2">The sequence shown here is derived from an EMBL/GenBank/DDBJ whole genome shotgun (WGS) entry which is preliminary data.</text>
</comment>
<feature type="coiled-coil region" evidence="1">
    <location>
        <begin position="59"/>
        <end position="86"/>
    </location>
</feature>
<accession>A0AB73T1K6</accession>
<evidence type="ECO:0000313" key="2">
    <source>
        <dbReference type="EMBL" id="PWJ74095.1"/>
    </source>
</evidence>
<gene>
    <name evidence="2" type="ORF">C7383_110135</name>
</gene>
<dbReference type="AlphaFoldDB" id="A0AB73T1K6"/>
<dbReference type="EMBL" id="QGGY01000010">
    <property type="protein sequence ID" value="PWJ74095.1"/>
    <property type="molecule type" value="Genomic_DNA"/>
</dbReference>
<evidence type="ECO:0000313" key="3">
    <source>
        <dbReference type="Proteomes" id="UP000245412"/>
    </source>
</evidence>
<feature type="coiled-coil region" evidence="1">
    <location>
        <begin position="164"/>
        <end position="237"/>
    </location>
</feature>